<name>A0A7X1Y4U0_9PSED</name>
<reference evidence="1 2" key="1">
    <citation type="submission" date="2019-10" db="EMBL/GenBank/DDBJ databases">
        <title>Evaluation of single-gene subtyping targets for Pseudomonas.</title>
        <authorList>
            <person name="Reichler S.J."/>
            <person name="Orsi R.H."/>
            <person name="Wiedmann M."/>
            <person name="Martin N.H."/>
            <person name="Murphy S.I."/>
        </authorList>
    </citation>
    <scope>NUCLEOTIDE SEQUENCE [LARGE SCALE GENOMIC DNA]</scope>
    <source>
        <strain evidence="1 2">FSL R10-2107</strain>
    </source>
</reference>
<dbReference type="AlphaFoldDB" id="A0A7X1Y4U0"/>
<sequence>MKKYDLERIPLSGFSADFLRYGEFRVLSTWVHGDLANLSTCAKSQGGAIATNAAQNIPEIIPDDANGLVLCSFGRTPGA</sequence>
<dbReference type="EMBL" id="WIVX01000011">
    <property type="protein sequence ID" value="MQU30609.1"/>
    <property type="molecule type" value="Genomic_DNA"/>
</dbReference>
<dbReference type="RefSeq" id="WP_153350562.1">
    <property type="nucleotide sequence ID" value="NZ_WIVX01000011.1"/>
</dbReference>
<protein>
    <submittedName>
        <fullName evidence="1">Uncharacterized protein</fullName>
    </submittedName>
</protein>
<comment type="caution">
    <text evidence="1">The sequence shown here is derived from an EMBL/GenBank/DDBJ whole genome shotgun (WGS) entry which is preliminary data.</text>
</comment>
<dbReference type="Proteomes" id="UP000470186">
    <property type="component" value="Unassembled WGS sequence"/>
</dbReference>
<accession>A0A7X1Y4U0</accession>
<keyword evidence="2" id="KW-1185">Reference proteome</keyword>
<proteinExistence type="predicted"/>
<evidence type="ECO:0000313" key="2">
    <source>
        <dbReference type="Proteomes" id="UP000470186"/>
    </source>
</evidence>
<evidence type="ECO:0000313" key="1">
    <source>
        <dbReference type="EMBL" id="MQU30609.1"/>
    </source>
</evidence>
<gene>
    <name evidence="1" type="ORF">GHO30_04195</name>
</gene>
<organism evidence="1 2">
    <name type="scientific">Pseudomonas helleri</name>
    <dbReference type="NCBI Taxonomy" id="1608996"/>
    <lineage>
        <taxon>Bacteria</taxon>
        <taxon>Pseudomonadati</taxon>
        <taxon>Pseudomonadota</taxon>
        <taxon>Gammaproteobacteria</taxon>
        <taxon>Pseudomonadales</taxon>
        <taxon>Pseudomonadaceae</taxon>
        <taxon>Pseudomonas</taxon>
    </lineage>
</organism>